<dbReference type="FunCoup" id="T1ELR4">
    <property type="interactions" value="577"/>
</dbReference>
<dbReference type="SMART" id="SM00173">
    <property type="entry name" value="RAS"/>
    <property type="match status" value="1"/>
</dbReference>
<dbReference type="SMART" id="SM00175">
    <property type="entry name" value="RAB"/>
    <property type="match status" value="1"/>
</dbReference>
<dbReference type="GO" id="GO:0005886">
    <property type="term" value="C:plasma membrane"/>
    <property type="evidence" value="ECO:0000318"/>
    <property type="project" value="GO_Central"/>
</dbReference>
<name>T1ELR4_HELRO</name>
<dbReference type="Pfam" id="PF00071">
    <property type="entry name" value="Ras"/>
    <property type="match status" value="1"/>
</dbReference>
<dbReference type="eggNOG" id="KOG0395">
    <property type="taxonomic scope" value="Eukaryota"/>
</dbReference>
<reference evidence="11" key="3">
    <citation type="submission" date="2015-06" db="UniProtKB">
        <authorList>
            <consortium name="EnsemblMetazoa"/>
        </authorList>
    </citation>
    <scope>IDENTIFICATION</scope>
</reference>
<keyword evidence="5" id="KW-0547">Nucleotide-binding</keyword>
<evidence type="ECO:0000256" key="8">
    <source>
        <dbReference type="ARBA" id="ARBA00023288"/>
    </source>
</evidence>
<dbReference type="EnsemblMetazoa" id="HelroT156074">
    <property type="protein sequence ID" value="HelroP156074"/>
    <property type="gene ID" value="HelroG156074"/>
</dbReference>
<evidence type="ECO:0000256" key="7">
    <source>
        <dbReference type="ARBA" id="ARBA00023136"/>
    </source>
</evidence>
<dbReference type="GO" id="GO:0007165">
    <property type="term" value="P:signal transduction"/>
    <property type="evidence" value="ECO:0007669"/>
    <property type="project" value="InterPro"/>
</dbReference>
<evidence type="ECO:0000256" key="3">
    <source>
        <dbReference type="ARBA" id="ARBA00022475"/>
    </source>
</evidence>
<sequence>MSSKPHGDSFVVKNYRLAVVGGGAVGKSTLTIQFIQSCFVTDYDPTIEDSYTKQCIIDGIASKLDILDTAGQEDFHAMKEQYMRTAEGFLLVFSVTDQNSFAETSNFYMQILRVKDREEFPIILVGNKADLESRRQVTSEEGLQLGRHLGIPYIETSAKNRMNIDAVFHELVRMIRKFQEAERTPCKQKKTQRRSNCSIF</sequence>
<dbReference type="RefSeq" id="XP_009027752.1">
    <property type="nucleotide sequence ID" value="XM_009029504.1"/>
</dbReference>
<comment type="similarity">
    <text evidence="2">Belongs to the small GTPase superfamily. Ras family.</text>
</comment>
<dbReference type="SMART" id="SM00174">
    <property type="entry name" value="RHO"/>
    <property type="match status" value="1"/>
</dbReference>
<dbReference type="PROSITE" id="PS51421">
    <property type="entry name" value="RAS"/>
    <property type="match status" value="1"/>
</dbReference>
<dbReference type="PRINTS" id="PR00449">
    <property type="entry name" value="RASTRNSFRMNG"/>
</dbReference>
<dbReference type="CTD" id="20197514"/>
<evidence type="ECO:0000256" key="4">
    <source>
        <dbReference type="ARBA" id="ARBA00022481"/>
    </source>
</evidence>
<keyword evidence="3" id="KW-1003">Cell membrane</keyword>
<dbReference type="InParanoid" id="T1ELR4"/>
<proteinExistence type="inferred from homology"/>
<evidence type="ECO:0000313" key="10">
    <source>
        <dbReference type="EMBL" id="ESN94720.1"/>
    </source>
</evidence>
<dbReference type="Proteomes" id="UP000015101">
    <property type="component" value="Unassembled WGS sequence"/>
</dbReference>
<gene>
    <name evidence="11" type="primary">20197514</name>
    <name evidence="10" type="ORF">HELRODRAFT_156074</name>
</gene>
<dbReference type="OMA" id="QCVIDDI"/>
<reference evidence="10 12" key="2">
    <citation type="journal article" date="2013" name="Nature">
        <title>Insights into bilaterian evolution from three spiralian genomes.</title>
        <authorList>
            <person name="Simakov O."/>
            <person name="Marletaz F."/>
            <person name="Cho S.J."/>
            <person name="Edsinger-Gonzales E."/>
            <person name="Havlak P."/>
            <person name="Hellsten U."/>
            <person name="Kuo D.H."/>
            <person name="Larsson T."/>
            <person name="Lv J."/>
            <person name="Arendt D."/>
            <person name="Savage R."/>
            <person name="Osoegawa K."/>
            <person name="de Jong P."/>
            <person name="Grimwood J."/>
            <person name="Chapman J.A."/>
            <person name="Shapiro H."/>
            <person name="Aerts A."/>
            <person name="Otillar R.P."/>
            <person name="Terry A.Y."/>
            <person name="Boore J.L."/>
            <person name="Grigoriev I.V."/>
            <person name="Lindberg D.R."/>
            <person name="Seaver E.C."/>
            <person name="Weisblat D.A."/>
            <person name="Putnam N.H."/>
            <person name="Rokhsar D.S."/>
        </authorList>
    </citation>
    <scope>NUCLEOTIDE SEQUENCE</scope>
</reference>
<evidence type="ECO:0000256" key="5">
    <source>
        <dbReference type="ARBA" id="ARBA00022741"/>
    </source>
</evidence>
<dbReference type="PANTHER" id="PTHR24070">
    <property type="entry name" value="RAS, DI-RAS, AND RHEB FAMILY MEMBERS OF SMALL GTPASE SUPERFAMILY"/>
    <property type="match status" value="1"/>
</dbReference>
<dbReference type="KEGG" id="hro:HELRODRAFT_156074"/>
<evidence type="ECO:0000256" key="1">
    <source>
        <dbReference type="ARBA" id="ARBA00004193"/>
    </source>
</evidence>
<dbReference type="EMBL" id="KB097571">
    <property type="protein sequence ID" value="ESN94720.1"/>
    <property type="molecule type" value="Genomic_DNA"/>
</dbReference>
<dbReference type="InterPro" id="IPR020849">
    <property type="entry name" value="Small_GTPase_Ras-type"/>
</dbReference>
<dbReference type="EMBL" id="AMQM01001725">
    <property type="status" value="NOT_ANNOTATED_CDS"/>
    <property type="molecule type" value="Genomic_DNA"/>
</dbReference>
<dbReference type="HOGENOM" id="CLU_041217_9_8_1"/>
<keyword evidence="4" id="KW-0488">Methylation</keyword>
<evidence type="ECO:0000256" key="9">
    <source>
        <dbReference type="ARBA" id="ARBA00023289"/>
    </source>
</evidence>
<dbReference type="PROSITE" id="PS51420">
    <property type="entry name" value="RHO"/>
    <property type="match status" value="1"/>
</dbReference>
<protein>
    <recommendedName>
        <fullName evidence="13">Small monomeric GTPase</fullName>
    </recommendedName>
</protein>
<dbReference type="GO" id="GO:0005525">
    <property type="term" value="F:GTP binding"/>
    <property type="evidence" value="ECO:0000318"/>
    <property type="project" value="GO_Central"/>
</dbReference>
<dbReference type="GO" id="GO:0019003">
    <property type="term" value="F:GDP binding"/>
    <property type="evidence" value="ECO:0000318"/>
    <property type="project" value="GO_Central"/>
</dbReference>
<keyword evidence="8" id="KW-0449">Lipoprotein</keyword>
<dbReference type="AlphaFoldDB" id="T1ELR4"/>
<dbReference type="Gene3D" id="3.40.50.300">
    <property type="entry name" value="P-loop containing nucleotide triphosphate hydrolases"/>
    <property type="match status" value="1"/>
</dbReference>
<dbReference type="InterPro" id="IPR001806">
    <property type="entry name" value="Small_GTPase"/>
</dbReference>
<keyword evidence="7" id="KW-0472">Membrane</keyword>
<evidence type="ECO:0008006" key="13">
    <source>
        <dbReference type="Google" id="ProtNLM"/>
    </source>
</evidence>
<dbReference type="SUPFAM" id="SSF52540">
    <property type="entry name" value="P-loop containing nucleoside triphosphate hydrolases"/>
    <property type="match status" value="1"/>
</dbReference>
<evidence type="ECO:0000313" key="12">
    <source>
        <dbReference type="Proteomes" id="UP000015101"/>
    </source>
</evidence>
<evidence type="ECO:0000256" key="6">
    <source>
        <dbReference type="ARBA" id="ARBA00023134"/>
    </source>
</evidence>
<dbReference type="OrthoDB" id="5976022at2759"/>
<dbReference type="GO" id="GO:0003924">
    <property type="term" value="F:GTPase activity"/>
    <property type="evidence" value="ECO:0000318"/>
    <property type="project" value="GO_Central"/>
</dbReference>
<dbReference type="STRING" id="6412.T1ELR4"/>
<comment type="subcellular location">
    <subcellularLocation>
        <location evidence="1">Cell membrane</location>
        <topology evidence="1">Lipid-anchor</topology>
    </subcellularLocation>
</comment>
<dbReference type="NCBIfam" id="TIGR00231">
    <property type="entry name" value="small_GTP"/>
    <property type="match status" value="1"/>
</dbReference>
<dbReference type="GeneID" id="20197514"/>
<dbReference type="FunFam" id="3.40.50.300:FF:000080">
    <property type="entry name" value="Ras-like GTPase Ras1"/>
    <property type="match status" value="1"/>
</dbReference>
<keyword evidence="6" id="KW-0342">GTP-binding</keyword>
<evidence type="ECO:0000313" key="11">
    <source>
        <dbReference type="EnsemblMetazoa" id="HelroP156074"/>
    </source>
</evidence>
<dbReference type="PROSITE" id="PS51419">
    <property type="entry name" value="RAB"/>
    <property type="match status" value="1"/>
</dbReference>
<keyword evidence="9" id="KW-0636">Prenylation</keyword>
<keyword evidence="12" id="KW-1185">Reference proteome</keyword>
<accession>T1ELR4</accession>
<organism evidence="11 12">
    <name type="scientific">Helobdella robusta</name>
    <name type="common">Californian leech</name>
    <dbReference type="NCBI Taxonomy" id="6412"/>
    <lineage>
        <taxon>Eukaryota</taxon>
        <taxon>Metazoa</taxon>
        <taxon>Spiralia</taxon>
        <taxon>Lophotrochozoa</taxon>
        <taxon>Annelida</taxon>
        <taxon>Clitellata</taxon>
        <taxon>Hirudinea</taxon>
        <taxon>Rhynchobdellida</taxon>
        <taxon>Glossiphoniidae</taxon>
        <taxon>Helobdella</taxon>
    </lineage>
</organism>
<dbReference type="InterPro" id="IPR027417">
    <property type="entry name" value="P-loop_NTPase"/>
</dbReference>
<evidence type="ECO:0000256" key="2">
    <source>
        <dbReference type="ARBA" id="ARBA00008344"/>
    </source>
</evidence>
<dbReference type="InterPro" id="IPR005225">
    <property type="entry name" value="Small_GTP-bd"/>
</dbReference>
<reference evidence="12" key="1">
    <citation type="submission" date="2012-12" db="EMBL/GenBank/DDBJ databases">
        <authorList>
            <person name="Hellsten U."/>
            <person name="Grimwood J."/>
            <person name="Chapman J.A."/>
            <person name="Shapiro H."/>
            <person name="Aerts A."/>
            <person name="Otillar R.P."/>
            <person name="Terry A.Y."/>
            <person name="Boore J.L."/>
            <person name="Simakov O."/>
            <person name="Marletaz F."/>
            <person name="Cho S.-J."/>
            <person name="Edsinger-Gonzales E."/>
            <person name="Havlak P."/>
            <person name="Kuo D.-H."/>
            <person name="Larsson T."/>
            <person name="Lv J."/>
            <person name="Arendt D."/>
            <person name="Savage R."/>
            <person name="Osoegawa K."/>
            <person name="de Jong P."/>
            <person name="Lindberg D.R."/>
            <person name="Seaver E.C."/>
            <person name="Weisblat D.A."/>
            <person name="Putnam N.H."/>
            <person name="Grigoriev I.V."/>
            <person name="Rokhsar D.S."/>
        </authorList>
    </citation>
    <scope>NUCLEOTIDE SEQUENCE</scope>
</reference>